<evidence type="ECO:0000313" key="2">
    <source>
        <dbReference type="EMBL" id="TKC95258.1"/>
    </source>
</evidence>
<keyword evidence="3" id="KW-1185">Reference proteome</keyword>
<comment type="caution">
    <text evidence="2">The sequence shown here is derived from an EMBL/GenBank/DDBJ whole genome shotgun (WGS) entry which is preliminary data.</text>
</comment>
<reference evidence="2 3" key="1">
    <citation type="submission" date="2019-04" db="EMBL/GenBank/DDBJ databases">
        <authorList>
            <person name="Li Y."/>
            <person name="Wang J."/>
        </authorList>
    </citation>
    <scope>NUCLEOTIDE SEQUENCE [LARGE SCALE GENOMIC DNA]</scope>
    <source>
        <strain evidence="2 3">DSM 14668</strain>
    </source>
</reference>
<gene>
    <name evidence="2" type="ORF">E8A74_47135</name>
</gene>
<proteinExistence type="predicted"/>
<accession>A0A4U1IMR0</accession>
<feature type="compositionally biased region" description="Basic and acidic residues" evidence="1">
    <location>
        <begin position="10"/>
        <end position="31"/>
    </location>
</feature>
<evidence type="ECO:0000256" key="1">
    <source>
        <dbReference type="SAM" id="MobiDB-lite"/>
    </source>
</evidence>
<dbReference type="RefSeq" id="WP_136935749.1">
    <property type="nucleotide sequence ID" value="NZ_SSMQ01000098.1"/>
</dbReference>
<protein>
    <submittedName>
        <fullName evidence="2">Uncharacterized protein</fullName>
    </submittedName>
</protein>
<organism evidence="2 3">
    <name type="scientific">Polyangium fumosum</name>
    <dbReference type="NCBI Taxonomy" id="889272"/>
    <lineage>
        <taxon>Bacteria</taxon>
        <taxon>Pseudomonadati</taxon>
        <taxon>Myxococcota</taxon>
        <taxon>Polyangia</taxon>
        <taxon>Polyangiales</taxon>
        <taxon>Polyangiaceae</taxon>
        <taxon>Polyangium</taxon>
    </lineage>
</organism>
<name>A0A4U1IMR0_9BACT</name>
<evidence type="ECO:0000313" key="3">
    <source>
        <dbReference type="Proteomes" id="UP000309215"/>
    </source>
</evidence>
<dbReference type="EMBL" id="SSMQ01000098">
    <property type="protein sequence ID" value="TKC95258.1"/>
    <property type="molecule type" value="Genomic_DNA"/>
</dbReference>
<sequence>MATSESEIGGLERDRGAAGVDAREAEQRGDVAQDAVGAAPDALELGALHGRKGLDLVEQILDGADEERDQGAELVGALVYWFPS</sequence>
<dbReference type="AlphaFoldDB" id="A0A4U1IMR0"/>
<feature type="region of interest" description="Disordered" evidence="1">
    <location>
        <begin position="1"/>
        <end position="35"/>
    </location>
</feature>
<dbReference type="Proteomes" id="UP000309215">
    <property type="component" value="Unassembled WGS sequence"/>
</dbReference>